<proteinExistence type="predicted"/>
<protein>
    <recommendedName>
        <fullName evidence="1">Saccharopine dehydrogenase NADP binding domain-containing protein</fullName>
    </recommendedName>
</protein>
<evidence type="ECO:0000313" key="3">
    <source>
        <dbReference type="Proteomes" id="UP000284375"/>
    </source>
</evidence>
<dbReference type="EMBL" id="LJZO01000004">
    <property type="protein sequence ID" value="ROW02851.1"/>
    <property type="molecule type" value="Genomic_DNA"/>
</dbReference>
<reference evidence="2 3" key="1">
    <citation type="submission" date="2015-09" db="EMBL/GenBank/DDBJ databases">
        <title>Host preference determinants of Valsa canker pathogens revealed by comparative genomics.</title>
        <authorList>
            <person name="Yin Z."/>
            <person name="Huang L."/>
        </authorList>
    </citation>
    <scope>NUCLEOTIDE SEQUENCE [LARGE SCALE GENOMIC DNA]</scope>
    <source>
        <strain evidence="2 3">YSFL</strain>
    </source>
</reference>
<dbReference type="PANTHER" id="PTHR48079">
    <property type="entry name" value="PROTEIN YEEZ"/>
    <property type="match status" value="1"/>
</dbReference>
<dbReference type="OrthoDB" id="2130169at2759"/>
<dbReference type="STRING" id="252740.A0A423WHM4"/>
<dbReference type="PANTHER" id="PTHR48079:SF6">
    <property type="entry name" value="NAD(P)-BINDING DOMAIN-CONTAINING PROTEIN-RELATED"/>
    <property type="match status" value="1"/>
</dbReference>
<evidence type="ECO:0000313" key="2">
    <source>
        <dbReference type="EMBL" id="ROW02851.1"/>
    </source>
</evidence>
<name>A0A423WHM4_CYTCH</name>
<dbReference type="Proteomes" id="UP000284375">
    <property type="component" value="Unassembled WGS sequence"/>
</dbReference>
<dbReference type="GO" id="GO:0005737">
    <property type="term" value="C:cytoplasm"/>
    <property type="evidence" value="ECO:0007669"/>
    <property type="project" value="TreeGrafter"/>
</dbReference>
<feature type="domain" description="Saccharopine dehydrogenase NADP binding" evidence="1">
    <location>
        <begin position="10"/>
        <end position="95"/>
    </location>
</feature>
<keyword evidence="3" id="KW-1185">Reference proteome</keyword>
<dbReference type="Pfam" id="PF03435">
    <property type="entry name" value="Sacchrp_dh_NADP"/>
    <property type="match status" value="1"/>
</dbReference>
<dbReference type="InterPro" id="IPR005097">
    <property type="entry name" value="Sacchrp_dh_NADP-bd"/>
</dbReference>
<dbReference type="Gene3D" id="3.40.50.720">
    <property type="entry name" value="NAD(P)-binding Rossmann-like Domain"/>
    <property type="match status" value="1"/>
</dbReference>
<evidence type="ECO:0000259" key="1">
    <source>
        <dbReference type="Pfam" id="PF03435"/>
    </source>
</evidence>
<comment type="caution">
    <text evidence="2">The sequence shown here is derived from an EMBL/GenBank/DDBJ whole genome shotgun (WGS) entry which is preliminary data.</text>
</comment>
<dbReference type="InterPro" id="IPR036291">
    <property type="entry name" value="NAD(P)-bd_dom_sf"/>
</dbReference>
<dbReference type="InterPro" id="IPR051783">
    <property type="entry name" value="NAD(P)-dependent_oxidoreduct"/>
</dbReference>
<dbReference type="GO" id="GO:0004029">
    <property type="term" value="F:aldehyde dehydrogenase (NAD+) activity"/>
    <property type="evidence" value="ECO:0007669"/>
    <property type="project" value="TreeGrafter"/>
</dbReference>
<accession>A0A423WHM4</accession>
<organism evidence="2 3">
    <name type="scientific">Cytospora chrysosperma</name>
    <name type="common">Cytospora canker fungus</name>
    <name type="synonym">Sphaeria chrysosperma</name>
    <dbReference type="NCBI Taxonomy" id="252740"/>
    <lineage>
        <taxon>Eukaryota</taxon>
        <taxon>Fungi</taxon>
        <taxon>Dikarya</taxon>
        <taxon>Ascomycota</taxon>
        <taxon>Pezizomycotina</taxon>
        <taxon>Sordariomycetes</taxon>
        <taxon>Sordariomycetidae</taxon>
        <taxon>Diaporthales</taxon>
        <taxon>Cytosporaceae</taxon>
        <taxon>Cytospora</taxon>
    </lineage>
</organism>
<gene>
    <name evidence="2" type="ORF">VSDG_01672</name>
</gene>
<dbReference type="SUPFAM" id="SSF51735">
    <property type="entry name" value="NAD(P)-binding Rossmann-fold domains"/>
    <property type="match status" value="1"/>
</dbReference>
<dbReference type="AlphaFoldDB" id="A0A423WHM4"/>
<sequence length="369" mass="39816">MAKIFWWNSIGGTGHVGGAVVHKILEQYPSDVQIKVMARGEDKASRLVAKYPQVQTVIGDMSDEDKIEAASREADIVINAAPDITHSKAIAAVIRGLKARAESGSPKSYYIHTSGASLIWDEPEGHKDARCWDDIADIKELSEKGEAHTHAVTDTLVREASPDVNVAIVSPGFVCGMSPSLEHPTPITTPALVTTARAFNSGFQIAQGENTVAWIHVMDLARIFMILVDDALAALAGKPIERPAGVLPLWGPEAYYFGTGGEISFADFMKGLAPVLHEHGVIKSTELKSVNVTEAARISLAGPGGEYDADAPPPPPDSWAMHISIMYGVNMRINASRIGRLGWKPEMGSVVDTFREVVPYYLAREPKTV</sequence>